<keyword evidence="1" id="KW-0812">Transmembrane</keyword>
<evidence type="ECO:0000313" key="2">
    <source>
        <dbReference type="EnsemblMetazoa" id="tetur19g03150.1"/>
    </source>
</evidence>
<accession>T1KSH4</accession>
<organism evidence="2 3">
    <name type="scientific">Tetranychus urticae</name>
    <name type="common">Two-spotted spider mite</name>
    <dbReference type="NCBI Taxonomy" id="32264"/>
    <lineage>
        <taxon>Eukaryota</taxon>
        <taxon>Metazoa</taxon>
        <taxon>Ecdysozoa</taxon>
        <taxon>Arthropoda</taxon>
        <taxon>Chelicerata</taxon>
        <taxon>Arachnida</taxon>
        <taxon>Acari</taxon>
        <taxon>Acariformes</taxon>
        <taxon>Trombidiformes</taxon>
        <taxon>Prostigmata</taxon>
        <taxon>Eleutherengona</taxon>
        <taxon>Raphignathae</taxon>
        <taxon>Tetranychoidea</taxon>
        <taxon>Tetranychidae</taxon>
        <taxon>Tetranychus</taxon>
    </lineage>
</organism>
<reference evidence="3" key="1">
    <citation type="submission" date="2011-08" db="EMBL/GenBank/DDBJ databases">
        <authorList>
            <person name="Rombauts S."/>
        </authorList>
    </citation>
    <scope>NUCLEOTIDE SEQUENCE</scope>
    <source>
        <strain evidence="3">London</strain>
    </source>
</reference>
<keyword evidence="1" id="KW-0472">Membrane</keyword>
<proteinExistence type="predicted"/>
<sequence>MFIIFQFRYKINKLQINIIFVFILSDAPYPTRLPGYAFDEQSNSLIGTFAPLFKSRTNVIFQGANISWVSSDSRADCLNDSCFGGPRLLQLDQADINFSIMDFQLLDSVQPNITLTVPLVEASCIFLTHYQSNLNQHPEASRTSQRLLIANFHTDLAVADKQNPVHDLQDILNYNLTGIVCEASSCYKSLQHSSHKNKKQLLSSFIVMKYYLDLPLILDKLTDFTYLGQDWELDRVKKDLISYRESDSSCSKFTDPEAYEHTASFDKSHGAMLVNANSPAKSFILCRYYIALESRIYSQIYKRLYPSNAEHFRRKCHQKTKNYSQFVFNPMVGRNYHLILTTIALVQLISTIIFGVELFVSRNWTLKCSRIFPNQV</sequence>
<dbReference type="EnsemblMetazoa" id="tetur19g03150.1">
    <property type="protein sequence ID" value="tetur19g03150.1"/>
    <property type="gene ID" value="tetur19g03150"/>
</dbReference>
<evidence type="ECO:0000313" key="3">
    <source>
        <dbReference type="Proteomes" id="UP000015104"/>
    </source>
</evidence>
<dbReference type="AlphaFoldDB" id="T1KSH4"/>
<dbReference type="Proteomes" id="UP000015104">
    <property type="component" value="Unassembled WGS sequence"/>
</dbReference>
<keyword evidence="1" id="KW-1133">Transmembrane helix</keyword>
<keyword evidence="3" id="KW-1185">Reference proteome</keyword>
<feature type="transmembrane region" description="Helical" evidence="1">
    <location>
        <begin position="336"/>
        <end position="360"/>
    </location>
</feature>
<reference evidence="2" key="2">
    <citation type="submission" date="2015-06" db="UniProtKB">
        <authorList>
            <consortium name="EnsemblMetazoa"/>
        </authorList>
    </citation>
    <scope>IDENTIFICATION</scope>
</reference>
<dbReference type="HOGENOM" id="CLU_736365_0_0_1"/>
<evidence type="ECO:0000256" key="1">
    <source>
        <dbReference type="SAM" id="Phobius"/>
    </source>
</evidence>
<dbReference type="EMBL" id="CAEY01000425">
    <property type="status" value="NOT_ANNOTATED_CDS"/>
    <property type="molecule type" value="Genomic_DNA"/>
</dbReference>
<name>T1KSH4_TETUR</name>
<protein>
    <submittedName>
        <fullName evidence="2">Uncharacterized protein</fullName>
    </submittedName>
</protein>